<reference evidence="2 3" key="1">
    <citation type="submission" date="2018-08" db="EMBL/GenBank/DDBJ databases">
        <title>Sequencing the genomes of 1000 actinobacteria strains.</title>
        <authorList>
            <person name="Klenk H.-P."/>
        </authorList>
    </citation>
    <scope>NUCLEOTIDE SEQUENCE [LARGE SCALE GENOMIC DNA]</scope>
    <source>
        <strain evidence="2 3">DSM 44099</strain>
    </source>
</reference>
<dbReference type="EMBL" id="QUMQ01000001">
    <property type="protein sequence ID" value="REF96408.1"/>
    <property type="molecule type" value="Genomic_DNA"/>
</dbReference>
<dbReference type="Proteomes" id="UP000256913">
    <property type="component" value="Unassembled WGS sequence"/>
</dbReference>
<gene>
    <name evidence="2" type="ORF">DFJ67_2387</name>
</gene>
<protein>
    <submittedName>
        <fullName evidence="2">Uncharacterized protein</fullName>
    </submittedName>
</protein>
<keyword evidence="3" id="KW-1185">Reference proteome</keyword>
<comment type="caution">
    <text evidence="2">The sequence shown here is derived from an EMBL/GenBank/DDBJ whole genome shotgun (WGS) entry which is preliminary data.</text>
</comment>
<evidence type="ECO:0000256" key="1">
    <source>
        <dbReference type="SAM" id="MobiDB-lite"/>
    </source>
</evidence>
<dbReference type="AlphaFoldDB" id="A0A3D9ZG74"/>
<organism evidence="2 3">
    <name type="scientific">Asanoa ferruginea</name>
    <dbReference type="NCBI Taxonomy" id="53367"/>
    <lineage>
        <taxon>Bacteria</taxon>
        <taxon>Bacillati</taxon>
        <taxon>Actinomycetota</taxon>
        <taxon>Actinomycetes</taxon>
        <taxon>Micromonosporales</taxon>
        <taxon>Micromonosporaceae</taxon>
        <taxon>Asanoa</taxon>
    </lineage>
</organism>
<evidence type="ECO:0000313" key="2">
    <source>
        <dbReference type="EMBL" id="REF96408.1"/>
    </source>
</evidence>
<dbReference type="OrthoDB" id="3382330at2"/>
<name>A0A3D9ZG74_9ACTN</name>
<sequence>MTMPDNLGNGSATQERFAGPYRKTRREASLTIEAPAERDPERVVRQGMPADLNNNAAQERPALQAIEAGYPTPQWINGDIPGDALIADHPLLRGLLLELPPKGSIPTAGWLDRWFEAARSILELLYLQDSNRPR</sequence>
<evidence type="ECO:0000313" key="3">
    <source>
        <dbReference type="Proteomes" id="UP000256913"/>
    </source>
</evidence>
<feature type="region of interest" description="Disordered" evidence="1">
    <location>
        <begin position="1"/>
        <end position="43"/>
    </location>
</feature>
<accession>A0A3D9ZG74</accession>
<proteinExistence type="predicted"/>